<evidence type="ECO:0000259" key="16">
    <source>
        <dbReference type="PROSITE" id="PS50261"/>
    </source>
</evidence>
<dbReference type="GO" id="GO:0060070">
    <property type="term" value="P:canonical Wnt signaling pathway"/>
    <property type="evidence" value="ECO:0007669"/>
    <property type="project" value="TreeGrafter"/>
</dbReference>
<feature type="domain" description="FZ" evidence="15">
    <location>
        <begin position="26"/>
        <end position="151"/>
    </location>
</feature>
<dbReference type="GO" id="GO:0017147">
    <property type="term" value="F:Wnt-protein binding"/>
    <property type="evidence" value="ECO:0007669"/>
    <property type="project" value="TreeGrafter"/>
</dbReference>
<keyword evidence="7" id="KW-0297">G-protein coupled receptor</keyword>
<dbReference type="PROSITE" id="PS50038">
    <property type="entry name" value="FZ"/>
    <property type="match status" value="1"/>
</dbReference>
<sequence length="600" mass="67559">MHTWVLSLILALNCGLVPGVRGQISHRHARCERITIPMCMDMRYNLTRMPNLIGHTNQKDAAIQVHEFTPLVQFGCSRLLRFFLCSQFAPMCTEMGDETLIIPVCRSMCLEVKSKCAPILTKFSFEWPPMLDCSKLPQKDDPKPNNLCMEAPNMTDDPQITDGAGIFDKEKDPADWINILTKIKVSKPSIGTKRKVGSLDSNKIFPKVPMEKTCPDRFVRVDTGADNSTCAARCNVDVMFRQADKKFAEYWTVGWASLCCLSTVFTVLTFVIDTSRFKYPERPIIFLSMCYAIYSFAFFIRAITGPNAISCDRTIDGTEFIIQEGLDSTWCIIVFLIMYFFGMASQLWWVILTLTWFLAAGRKWGQEAIETLSSYFHMAAWAIPSIKTIIILTMRKVDGDELTGLCYVGNQDIKALTGFVLAPLIVYLLLGTLFILSGFVSLFRIRNNLKQDGTNIRKLEKLMAKIGIFSVLYTVPATCVIGCYFYERVNYDVWLTASKLLSCGRTEEGGTDCGLTQSIPQVEVYMLKIFMSLVVGITSGMWVWSSKTLNSWKTFFSNRFTRRKSNLGGSGNIGYHPAPVIVMKPHHGPKVSSKSSGSRV</sequence>
<dbReference type="SUPFAM" id="SSF63501">
    <property type="entry name" value="Frizzled cysteine-rich domain"/>
    <property type="match status" value="1"/>
</dbReference>
<keyword evidence="10" id="KW-0675">Receptor</keyword>
<evidence type="ECO:0000256" key="8">
    <source>
        <dbReference type="ARBA" id="ARBA00023136"/>
    </source>
</evidence>
<comment type="similarity">
    <text evidence="2">Belongs to the G-protein coupled receptor Fz/Smo family.</text>
</comment>
<dbReference type="Gene3D" id="1.20.1070.10">
    <property type="entry name" value="Rhodopsin 7-helix transmembrane proteins"/>
    <property type="match status" value="1"/>
</dbReference>
<evidence type="ECO:0000256" key="9">
    <source>
        <dbReference type="ARBA" id="ARBA00023157"/>
    </source>
</evidence>
<keyword evidence="14" id="KW-0732">Signal</keyword>
<keyword evidence="9 12" id="KW-1015">Disulfide bond</keyword>
<feature type="chain" id="PRO_5042430996" evidence="14">
    <location>
        <begin position="23"/>
        <end position="600"/>
    </location>
</feature>
<evidence type="ECO:0000313" key="18">
    <source>
        <dbReference type="Proteomes" id="UP000005408"/>
    </source>
</evidence>
<keyword evidence="11" id="KW-0807">Transducer</keyword>
<comment type="subcellular location">
    <subcellularLocation>
        <location evidence="1">Cell membrane</location>
        <topology evidence="1">Multi-pass membrane protein</topology>
    </subcellularLocation>
</comment>
<comment type="caution">
    <text evidence="12">Lacks conserved residue(s) required for the propagation of feature annotation.</text>
</comment>
<dbReference type="CDD" id="cd15909">
    <property type="entry name" value="7tmF_FZD4_9_10-like"/>
    <property type="match status" value="1"/>
</dbReference>
<evidence type="ECO:0000256" key="2">
    <source>
        <dbReference type="ARBA" id="ARBA00008077"/>
    </source>
</evidence>
<feature type="disulfide bond" evidence="12">
    <location>
        <begin position="109"/>
        <end position="133"/>
    </location>
</feature>
<dbReference type="EnsemblMetazoa" id="G17717.2">
    <property type="protein sequence ID" value="G17717.2:cds"/>
    <property type="gene ID" value="G17717"/>
</dbReference>
<feature type="disulfide bond" evidence="12">
    <location>
        <begin position="39"/>
        <end position="85"/>
    </location>
</feature>
<evidence type="ECO:0000256" key="4">
    <source>
        <dbReference type="ARBA" id="ARBA00022475"/>
    </source>
</evidence>
<evidence type="ECO:0000256" key="1">
    <source>
        <dbReference type="ARBA" id="ARBA00004651"/>
    </source>
</evidence>
<evidence type="ECO:0000259" key="15">
    <source>
        <dbReference type="PROSITE" id="PS50038"/>
    </source>
</evidence>
<feature type="transmembrane region" description="Helical" evidence="13">
    <location>
        <begin position="332"/>
        <end position="360"/>
    </location>
</feature>
<dbReference type="FunFam" id="1.20.1070.10:FF:000020">
    <property type="entry name" value="Frizzled class receptor 10"/>
    <property type="match status" value="1"/>
</dbReference>
<feature type="transmembrane region" description="Helical" evidence="13">
    <location>
        <begin position="466"/>
        <end position="487"/>
    </location>
</feature>
<evidence type="ECO:0000256" key="5">
    <source>
        <dbReference type="ARBA" id="ARBA00022692"/>
    </source>
</evidence>
<dbReference type="PANTHER" id="PTHR11309:SF99">
    <property type="entry name" value="FRIZZLED-4"/>
    <property type="match status" value="1"/>
</dbReference>
<dbReference type="GO" id="GO:0005886">
    <property type="term" value="C:plasma membrane"/>
    <property type="evidence" value="ECO:0007669"/>
    <property type="project" value="UniProtKB-SubCell"/>
</dbReference>
<feature type="signal peptide" evidence="14">
    <location>
        <begin position="1"/>
        <end position="22"/>
    </location>
</feature>
<feature type="transmembrane region" description="Helical" evidence="13">
    <location>
        <begin position="525"/>
        <end position="544"/>
    </location>
</feature>
<dbReference type="Pfam" id="PF01392">
    <property type="entry name" value="Fz"/>
    <property type="match status" value="1"/>
</dbReference>
<dbReference type="PANTHER" id="PTHR11309">
    <property type="entry name" value="FRIZZLED"/>
    <property type="match status" value="1"/>
</dbReference>
<feature type="transmembrane region" description="Helical" evidence="13">
    <location>
        <begin position="250"/>
        <end position="272"/>
    </location>
</feature>
<keyword evidence="8 13" id="KW-0472">Membrane</keyword>
<dbReference type="InterPro" id="IPR017981">
    <property type="entry name" value="GPCR_2-like_7TM"/>
</dbReference>
<keyword evidence="6 13" id="KW-1133">Transmembrane helix</keyword>
<evidence type="ECO:0000256" key="12">
    <source>
        <dbReference type="PROSITE-ProRule" id="PRU00090"/>
    </source>
</evidence>
<dbReference type="EnsemblMetazoa" id="G17717.1">
    <property type="protein sequence ID" value="G17717.1:cds"/>
    <property type="gene ID" value="G17717"/>
</dbReference>
<proteinExistence type="inferred from homology"/>
<dbReference type="PROSITE" id="PS50261">
    <property type="entry name" value="G_PROTEIN_RECEP_F2_4"/>
    <property type="match status" value="1"/>
</dbReference>
<keyword evidence="5 13" id="KW-0812">Transmembrane</keyword>
<dbReference type="InterPro" id="IPR000539">
    <property type="entry name" value="Frizzled/Smoothened_7TM"/>
</dbReference>
<dbReference type="Proteomes" id="UP000005408">
    <property type="component" value="Unassembled WGS sequence"/>
</dbReference>
<dbReference type="Gene3D" id="1.10.2000.10">
    <property type="entry name" value="Frizzled cysteine-rich domain"/>
    <property type="match status" value="1"/>
</dbReference>
<dbReference type="SMART" id="SM01330">
    <property type="entry name" value="Frizzled"/>
    <property type="match status" value="1"/>
</dbReference>
<feature type="domain" description="G-protein coupled receptors family 2 profile 2" evidence="16">
    <location>
        <begin position="248"/>
        <end position="551"/>
    </location>
</feature>
<dbReference type="GO" id="GO:0004930">
    <property type="term" value="F:G protein-coupled receptor activity"/>
    <property type="evidence" value="ECO:0007669"/>
    <property type="project" value="UniProtKB-KW"/>
</dbReference>
<dbReference type="Pfam" id="PF01534">
    <property type="entry name" value="Frizzled"/>
    <property type="match status" value="1"/>
</dbReference>
<protein>
    <submittedName>
        <fullName evidence="17">Uncharacterized protein</fullName>
    </submittedName>
</protein>
<feature type="disulfide bond" evidence="12">
    <location>
        <begin position="31"/>
        <end position="92"/>
    </location>
</feature>
<dbReference type="GO" id="GO:0005615">
    <property type="term" value="C:extracellular space"/>
    <property type="evidence" value="ECO:0007669"/>
    <property type="project" value="TreeGrafter"/>
</dbReference>
<dbReference type="SMART" id="SM00063">
    <property type="entry name" value="FRI"/>
    <property type="match status" value="1"/>
</dbReference>
<dbReference type="KEGG" id="crg:105348550"/>
<dbReference type="InterPro" id="IPR015526">
    <property type="entry name" value="Frizzled/SFRP"/>
</dbReference>
<evidence type="ECO:0000256" key="10">
    <source>
        <dbReference type="ARBA" id="ARBA00023170"/>
    </source>
</evidence>
<keyword evidence="4" id="KW-1003">Cell membrane</keyword>
<evidence type="ECO:0000256" key="13">
    <source>
        <dbReference type="SAM" id="Phobius"/>
    </source>
</evidence>
<evidence type="ECO:0000313" key="17">
    <source>
        <dbReference type="EnsemblMetazoa" id="G17717.3:cds"/>
    </source>
</evidence>
<keyword evidence="3" id="KW-0217">Developmental protein</keyword>
<dbReference type="InterPro" id="IPR020067">
    <property type="entry name" value="Frizzled_dom"/>
</dbReference>
<dbReference type="AlphaFoldDB" id="A0A8W8J971"/>
<dbReference type="GO" id="GO:0035567">
    <property type="term" value="P:non-canonical Wnt signaling pathway"/>
    <property type="evidence" value="ECO:0007669"/>
    <property type="project" value="TreeGrafter"/>
</dbReference>
<dbReference type="OrthoDB" id="5959102at2759"/>
<evidence type="ECO:0000256" key="14">
    <source>
        <dbReference type="SAM" id="SignalP"/>
    </source>
</evidence>
<name>A0A8W8J971_MAGGI</name>
<evidence type="ECO:0000256" key="7">
    <source>
        <dbReference type="ARBA" id="ARBA00023040"/>
    </source>
</evidence>
<feature type="transmembrane region" description="Helical" evidence="13">
    <location>
        <begin position="372"/>
        <end position="394"/>
    </location>
</feature>
<dbReference type="OMA" id="WSILCFF"/>
<reference evidence="17" key="1">
    <citation type="submission" date="2022-08" db="UniProtKB">
        <authorList>
            <consortium name="EnsemblMetazoa"/>
        </authorList>
    </citation>
    <scope>IDENTIFICATION</scope>
    <source>
        <strain evidence="17">05x7-T-G4-1.051#20</strain>
    </source>
</reference>
<evidence type="ECO:0000256" key="6">
    <source>
        <dbReference type="ARBA" id="ARBA00022989"/>
    </source>
</evidence>
<evidence type="ECO:0000256" key="11">
    <source>
        <dbReference type="ARBA" id="ARBA00023224"/>
    </source>
</evidence>
<feature type="transmembrane region" description="Helical" evidence="13">
    <location>
        <begin position="424"/>
        <end position="445"/>
    </location>
</feature>
<feature type="transmembrane region" description="Helical" evidence="13">
    <location>
        <begin position="284"/>
        <end position="303"/>
    </location>
</feature>
<keyword evidence="18" id="KW-1185">Reference proteome</keyword>
<dbReference type="PRINTS" id="PR00489">
    <property type="entry name" value="FRIZZLED"/>
</dbReference>
<dbReference type="EnsemblMetazoa" id="G17717.3">
    <property type="protein sequence ID" value="G17717.3:cds"/>
    <property type="gene ID" value="G17717"/>
</dbReference>
<organism evidence="17 18">
    <name type="scientific">Magallana gigas</name>
    <name type="common">Pacific oyster</name>
    <name type="synonym">Crassostrea gigas</name>
    <dbReference type="NCBI Taxonomy" id="29159"/>
    <lineage>
        <taxon>Eukaryota</taxon>
        <taxon>Metazoa</taxon>
        <taxon>Spiralia</taxon>
        <taxon>Lophotrochozoa</taxon>
        <taxon>Mollusca</taxon>
        <taxon>Bivalvia</taxon>
        <taxon>Autobranchia</taxon>
        <taxon>Pteriomorphia</taxon>
        <taxon>Ostreida</taxon>
        <taxon>Ostreoidea</taxon>
        <taxon>Ostreidae</taxon>
        <taxon>Magallana</taxon>
    </lineage>
</organism>
<evidence type="ECO:0000256" key="3">
    <source>
        <dbReference type="ARBA" id="ARBA00022473"/>
    </source>
</evidence>
<dbReference type="RefSeq" id="XP_011456333.2">
    <property type="nucleotide sequence ID" value="XM_011458031.4"/>
</dbReference>
<dbReference type="GeneID" id="105348550"/>
<dbReference type="InterPro" id="IPR036790">
    <property type="entry name" value="Frizzled_dom_sf"/>
</dbReference>
<accession>A0A8W8J971</accession>